<evidence type="ECO:0000313" key="7">
    <source>
        <dbReference type="EMBL" id="OCL12516.1"/>
    </source>
</evidence>
<dbReference type="GO" id="GO:0016020">
    <property type="term" value="C:membrane"/>
    <property type="evidence" value="ECO:0007669"/>
    <property type="project" value="UniProtKB-SubCell"/>
</dbReference>
<dbReference type="PANTHER" id="PTHR15549">
    <property type="entry name" value="PAIRED IMMUNOGLOBULIN-LIKE TYPE 2 RECEPTOR"/>
    <property type="match status" value="1"/>
</dbReference>
<keyword evidence="3 6" id="KW-1133">Transmembrane helix</keyword>
<evidence type="ECO:0000256" key="2">
    <source>
        <dbReference type="ARBA" id="ARBA00022692"/>
    </source>
</evidence>
<dbReference type="EMBL" id="KV748869">
    <property type="protein sequence ID" value="OCL12516.1"/>
    <property type="molecule type" value="Genomic_DNA"/>
</dbReference>
<organism evidence="7 8">
    <name type="scientific">Glonium stellatum</name>
    <dbReference type="NCBI Taxonomy" id="574774"/>
    <lineage>
        <taxon>Eukaryota</taxon>
        <taxon>Fungi</taxon>
        <taxon>Dikarya</taxon>
        <taxon>Ascomycota</taxon>
        <taxon>Pezizomycotina</taxon>
        <taxon>Dothideomycetes</taxon>
        <taxon>Pleosporomycetidae</taxon>
        <taxon>Gloniales</taxon>
        <taxon>Gloniaceae</taxon>
        <taxon>Glonium</taxon>
    </lineage>
</organism>
<evidence type="ECO:0000256" key="4">
    <source>
        <dbReference type="ARBA" id="ARBA00023136"/>
    </source>
</evidence>
<dbReference type="GO" id="GO:0071944">
    <property type="term" value="C:cell periphery"/>
    <property type="evidence" value="ECO:0007669"/>
    <property type="project" value="UniProtKB-ARBA"/>
</dbReference>
<keyword evidence="8" id="KW-1185">Reference proteome</keyword>
<evidence type="ECO:0000313" key="8">
    <source>
        <dbReference type="Proteomes" id="UP000250140"/>
    </source>
</evidence>
<dbReference type="Proteomes" id="UP000250140">
    <property type="component" value="Unassembled WGS sequence"/>
</dbReference>
<evidence type="ECO:0000256" key="3">
    <source>
        <dbReference type="ARBA" id="ARBA00022989"/>
    </source>
</evidence>
<reference evidence="7 8" key="1">
    <citation type="journal article" date="2016" name="Nat. Commun.">
        <title>Ectomycorrhizal ecology is imprinted in the genome of the dominant symbiotic fungus Cenococcum geophilum.</title>
        <authorList>
            <consortium name="DOE Joint Genome Institute"/>
            <person name="Peter M."/>
            <person name="Kohler A."/>
            <person name="Ohm R.A."/>
            <person name="Kuo A."/>
            <person name="Krutzmann J."/>
            <person name="Morin E."/>
            <person name="Arend M."/>
            <person name="Barry K.W."/>
            <person name="Binder M."/>
            <person name="Choi C."/>
            <person name="Clum A."/>
            <person name="Copeland A."/>
            <person name="Grisel N."/>
            <person name="Haridas S."/>
            <person name="Kipfer T."/>
            <person name="LaButti K."/>
            <person name="Lindquist E."/>
            <person name="Lipzen A."/>
            <person name="Maire R."/>
            <person name="Meier B."/>
            <person name="Mihaltcheva S."/>
            <person name="Molinier V."/>
            <person name="Murat C."/>
            <person name="Poggeler S."/>
            <person name="Quandt C.A."/>
            <person name="Sperisen C."/>
            <person name="Tritt A."/>
            <person name="Tisserant E."/>
            <person name="Crous P.W."/>
            <person name="Henrissat B."/>
            <person name="Nehls U."/>
            <person name="Egli S."/>
            <person name="Spatafora J.W."/>
            <person name="Grigoriev I.V."/>
            <person name="Martin F.M."/>
        </authorList>
    </citation>
    <scope>NUCLEOTIDE SEQUENCE [LARGE SCALE GENOMIC DNA]</scope>
    <source>
        <strain evidence="7 8">CBS 207.34</strain>
    </source>
</reference>
<feature type="region of interest" description="Disordered" evidence="5">
    <location>
        <begin position="16"/>
        <end position="63"/>
    </location>
</feature>
<proteinExistence type="predicted"/>
<keyword evidence="2 6" id="KW-0812">Transmembrane</keyword>
<gene>
    <name evidence="7" type="ORF">AOQ84DRAFT_373002</name>
</gene>
<dbReference type="InterPro" id="IPR051694">
    <property type="entry name" value="Immunoregulatory_rcpt-like"/>
</dbReference>
<evidence type="ECO:0000256" key="1">
    <source>
        <dbReference type="ARBA" id="ARBA00004167"/>
    </source>
</evidence>
<dbReference type="PANTHER" id="PTHR15549:SF26">
    <property type="entry name" value="AXIAL BUDDING PATTERN PROTEIN 2-RELATED"/>
    <property type="match status" value="1"/>
</dbReference>
<comment type="subcellular location">
    <subcellularLocation>
        <location evidence="1">Membrane</location>
        <topology evidence="1">Single-pass membrane protein</topology>
    </subcellularLocation>
</comment>
<accession>A0A8E2F8S1</accession>
<evidence type="ECO:0000256" key="6">
    <source>
        <dbReference type="SAM" id="Phobius"/>
    </source>
</evidence>
<feature type="transmembrane region" description="Helical" evidence="6">
    <location>
        <begin position="65"/>
        <end position="87"/>
    </location>
</feature>
<protein>
    <submittedName>
        <fullName evidence="7">Uncharacterized protein</fullName>
    </submittedName>
</protein>
<name>A0A8E2F8S1_9PEZI</name>
<dbReference type="AlphaFoldDB" id="A0A8E2F8S1"/>
<feature type="compositionally biased region" description="Low complexity" evidence="5">
    <location>
        <begin position="18"/>
        <end position="57"/>
    </location>
</feature>
<keyword evidence="4 6" id="KW-0472">Membrane</keyword>
<evidence type="ECO:0000256" key="5">
    <source>
        <dbReference type="SAM" id="MobiDB-lite"/>
    </source>
</evidence>
<sequence length="155" mass="16188">MPTFGSFLNAVFTTTEGSFPSTSPAPITTTSGPGTRPVTSSLFSTPTSSASATPGPSQKSNTSTIVGAAVGVPVGFLALAGLVYLLLRERRRRISAESTFAKVSTPPMESAAMSAPLPPPLQEMGPGDLHYQMDTSTVLCEAPDRYSRAPMPPRR</sequence>